<evidence type="ECO:0000259" key="6">
    <source>
        <dbReference type="Pfam" id="PF14915"/>
    </source>
</evidence>
<protein>
    <submittedName>
        <fullName evidence="8">Ankyrin repeat domain-containing protein 36A-like isoform X2</fullName>
    </submittedName>
</protein>
<name>A0AAJ7U1B6_PETMA</name>
<feature type="compositionally biased region" description="Polar residues" evidence="4">
    <location>
        <begin position="542"/>
        <end position="556"/>
    </location>
</feature>
<feature type="compositionally biased region" description="Polar residues" evidence="4">
    <location>
        <begin position="1812"/>
        <end position="1821"/>
    </location>
</feature>
<dbReference type="PROSITE" id="PS50088">
    <property type="entry name" value="ANK_REPEAT"/>
    <property type="match status" value="4"/>
</dbReference>
<proteinExistence type="predicted"/>
<feature type="compositionally biased region" description="Basic and acidic residues" evidence="4">
    <location>
        <begin position="910"/>
        <end position="923"/>
    </location>
</feature>
<dbReference type="InterPro" id="IPR036770">
    <property type="entry name" value="Ankyrin_rpt-contain_sf"/>
</dbReference>
<feature type="compositionally biased region" description="Basic and acidic residues" evidence="4">
    <location>
        <begin position="1176"/>
        <end position="1196"/>
    </location>
</feature>
<feature type="repeat" description="ANK" evidence="2">
    <location>
        <begin position="65"/>
        <end position="89"/>
    </location>
</feature>
<dbReference type="Proteomes" id="UP001318040">
    <property type="component" value="Chromosome 46"/>
</dbReference>
<feature type="region of interest" description="Disordered" evidence="4">
    <location>
        <begin position="823"/>
        <end position="1002"/>
    </location>
</feature>
<feature type="region of interest" description="Disordered" evidence="4">
    <location>
        <begin position="1176"/>
        <end position="1202"/>
    </location>
</feature>
<dbReference type="SUPFAM" id="SSF48403">
    <property type="entry name" value="Ankyrin repeat"/>
    <property type="match status" value="1"/>
</dbReference>
<dbReference type="InterPro" id="IPR039497">
    <property type="entry name" value="CC144C-like_CC_dom"/>
</dbReference>
<evidence type="ECO:0000313" key="8">
    <source>
        <dbReference type="RefSeq" id="XP_032827399.1"/>
    </source>
</evidence>
<feature type="repeat" description="ANK" evidence="2">
    <location>
        <begin position="165"/>
        <end position="197"/>
    </location>
</feature>
<feature type="compositionally biased region" description="Acidic residues" evidence="4">
    <location>
        <begin position="563"/>
        <end position="576"/>
    </location>
</feature>
<dbReference type="Pfam" id="PF12001">
    <property type="entry name" value="DUF3496"/>
    <property type="match status" value="1"/>
</dbReference>
<dbReference type="RefSeq" id="XP_032827399.1">
    <property type="nucleotide sequence ID" value="XM_032971508.1"/>
</dbReference>
<evidence type="ECO:0000256" key="3">
    <source>
        <dbReference type="SAM" id="Coils"/>
    </source>
</evidence>
<dbReference type="PANTHER" id="PTHR24147:SF53">
    <property type="entry name" value="ANKYRIN REPEAT DOMAIN 26"/>
    <property type="match status" value="1"/>
</dbReference>
<feature type="compositionally biased region" description="Basic and acidic residues" evidence="4">
    <location>
        <begin position="1746"/>
        <end position="1758"/>
    </location>
</feature>
<keyword evidence="2" id="KW-0040">ANK repeat</keyword>
<feature type="compositionally biased region" description="Acidic residues" evidence="4">
    <location>
        <begin position="472"/>
        <end position="510"/>
    </location>
</feature>
<feature type="compositionally biased region" description="Acidic residues" evidence="4">
    <location>
        <begin position="414"/>
        <end position="429"/>
    </location>
</feature>
<feature type="repeat" description="ANK" evidence="2">
    <location>
        <begin position="132"/>
        <end position="164"/>
    </location>
</feature>
<feature type="region of interest" description="Disordered" evidence="4">
    <location>
        <begin position="1"/>
        <end position="21"/>
    </location>
</feature>
<keyword evidence="7" id="KW-1185">Reference proteome</keyword>
<organism evidence="7 8">
    <name type="scientific">Petromyzon marinus</name>
    <name type="common">Sea lamprey</name>
    <dbReference type="NCBI Taxonomy" id="7757"/>
    <lineage>
        <taxon>Eukaryota</taxon>
        <taxon>Metazoa</taxon>
        <taxon>Chordata</taxon>
        <taxon>Craniata</taxon>
        <taxon>Vertebrata</taxon>
        <taxon>Cyclostomata</taxon>
        <taxon>Hyperoartia</taxon>
        <taxon>Petromyzontiformes</taxon>
        <taxon>Petromyzontidae</taxon>
        <taxon>Petromyzon</taxon>
    </lineage>
</organism>
<sequence>MKKIFGLGKRKKGLSPSASETGSVISRYELKDKDLGKLHKAAASGDLDKLKRLLKKGDVNQLDKQNRTPLHLACANGHSDVVLFLLQNNFVKLNLCDNDNRSPLMKAVQCQQEVCVKALLEHKADPTLVDSNGLTALHQAALIPSCPIAQLLLRHNAHIDAENKDGNTPLLLAMSSGDLTMVELLLRHGANVDSRNRARRTPLMIAASNGENEIVKLLLEHGADVSCKDDKGWSAEDHAVIHGHHACSHLIGEQGVRAAQSQLSVGSTGRGPVLPELGAAARLGIPALNKAGEDASHTETLSRTGPTAEEAAGSWCSSDDEDVLDFSPKKPLKPDLSKLLSVSQRLESEGSSNPYPVPDQEFSGESGDERKVSARPLPRASPPSSYSRVPRPSSPSPRLDPFARPRHGHLKAADDEDDEEEEEWEEEDAAGSCSDESLHSGSPRALGPPGPGKHGTRSPHAARRDLMAALGLEEEDAEDGGEDAAEDADGEAAGTGEDEDKEDDEEEDDGQEHGRWSPSDSEFSEAVSDKKEARPLQKPPGQETSSKPLTVLSGNKPNVIDDLGLDDADDLEDASEWDSMGSRSEASHDAGPSPLKPPRAQTAELKGFHAGRDAGEPSQLARRSNHGDTRSNASRPVQEPSGSGSGGSGGDGVGSEAAPRGAAGTTRDARAAGSAGAVGGGHAPASPREPRPPADLEQAALASSSKPPSRFAGALGSAAGRRASLVLPPGKPTAESEPSQSVEICPLKIAKRESSDLSSLSAVKVGGAAAGSGPRTLPSVQTAALVNTSNNNNNSSSSSNLFSSAYIEHPSKIEDKSKVAFDEIGSPGVDPDEDLCETFSSGGTSQREELDVEAITDQKITSDRPGKAAGDAAVRRDFQNGPASLSAQTSGPKPSEIEQGPRHGLAVGRHARDVEQIPEEHQHRSGRRAIGSDGGVRSPPPRPLSDSLAPTKRHTAASKERTARIGVESNDIKTGLAAGLDELTESSDTEDSEGAVIGSLPSSSNPILQGLSIADPAQYARLQAWVFQAQRGLEWEKDRYCLLSDKLKQVETERSAVKKALSEMTRSKEGLEEEKVNLESDLDALRDSLQQERENGRGVATLYEKCQAQLQLKEEQLLLEEKDKRHAEHSLQSVQLEKSIAEQRMQLLEKKLSEIQPDLENERKLRLQQERILDEHLQKQQQSHEERENNSGEELGRPSLALDNSKLQEEISVLNRDMQRQSASFREREELLMNEKNTLLENLEALRRKVNLNEDALQQAVQKYNVELSNAKAAAEENARRLEQETVGRERALEELETVRKQLLRATSERGDGLEENGGPGQPERRQRRRDATELQELLEREGLLSQQLSRTESRCSELESERHRQSLELVEKDHALETCRRELGAARQRAEELDVALRGGREETAKLLVREESQKERMVQAQSDNLLLRQQLQEASAKVLQKEAVVTGIQDRFDDLLSKLQADKNQREQVLEERNQELVASAICLKETLKKLEDEKNNNEDLLHQRKQDLADALKKLAMSEASLDFTVNHRTALEAEKSQLHNNLESQRQQLLEKEREHVRVEQQLQQVQAALQQSRREAAAHAASDHEHACSLDRARRQLQELEDKCQRVEGERSQLEAAVQAHSGTAEALRAQLQRSAQDCKSLEETVKQLSEEKNALEEKLKQIESAMLAASAEKAPELPESDARLSQLSTEKAEVAAKLDEERRRLGEVEGRLEHKSRKYADLQEECNRMKLQIKALKKEREQARLSRSEGDRFLLQGDDPGRHAQEKRLEELTRQLQAAHDTAQSLQRSNRELEEQLRRSKRHLQKQQLSGSVATQAELERHKRELHELARTELASKLQEVNTFLQSQAVSQETLEGLRSMNELHLKRLMEQKLQELEAEVERLRSNAEESQRATEHLQAELRRYTSLYQEELSCRKALSAKLESANERLADMSAHLGSERQRSSQLMSGRLLDNTALAALLPIATTGLRQPQGLLHQPQGLYHQPQGRPPGLSQSLLSYPADSQNSGTFKHAYHTKMQQEMDKIFSRELCQAHAELDGASQRFSPLGAAGDAWERDPVARATSQYVDVLVDRHRI</sequence>
<keyword evidence="1 3" id="KW-0175">Coiled coil</keyword>
<feature type="compositionally biased region" description="Low complexity" evidence="4">
    <location>
        <begin position="654"/>
        <end position="675"/>
    </location>
</feature>
<feature type="coiled-coil region" evidence="3">
    <location>
        <begin position="1047"/>
        <end position="1151"/>
    </location>
</feature>
<dbReference type="Pfam" id="PF00023">
    <property type="entry name" value="Ank"/>
    <property type="match status" value="1"/>
</dbReference>
<feature type="domain" description="DUF3496" evidence="5">
    <location>
        <begin position="1876"/>
        <end position="1955"/>
    </location>
</feature>
<evidence type="ECO:0000256" key="4">
    <source>
        <dbReference type="SAM" id="MobiDB-lite"/>
    </source>
</evidence>
<dbReference type="Pfam" id="PF12796">
    <property type="entry name" value="Ank_2"/>
    <property type="match status" value="1"/>
</dbReference>
<evidence type="ECO:0000259" key="5">
    <source>
        <dbReference type="Pfam" id="PF12001"/>
    </source>
</evidence>
<feature type="region of interest" description="Disordered" evidence="4">
    <location>
        <begin position="290"/>
        <end position="716"/>
    </location>
</feature>
<feature type="compositionally biased region" description="Acidic residues" evidence="4">
    <location>
        <begin position="982"/>
        <end position="993"/>
    </location>
</feature>
<dbReference type="Gene3D" id="1.10.287.1490">
    <property type="match status" value="1"/>
</dbReference>
<accession>A0AAJ7U1B6</accession>
<dbReference type="Gene3D" id="1.25.40.20">
    <property type="entry name" value="Ankyrin repeat-containing domain"/>
    <property type="match status" value="2"/>
</dbReference>
<evidence type="ECO:0000256" key="2">
    <source>
        <dbReference type="PROSITE-ProRule" id="PRU00023"/>
    </source>
</evidence>
<dbReference type="SMART" id="SM00248">
    <property type="entry name" value="ANK"/>
    <property type="match status" value="8"/>
</dbReference>
<dbReference type="PRINTS" id="PR01415">
    <property type="entry name" value="ANKYRIN"/>
</dbReference>
<dbReference type="Pfam" id="PF13857">
    <property type="entry name" value="Ank_5"/>
    <property type="match status" value="1"/>
</dbReference>
<gene>
    <name evidence="8" type="primary">LOC116952292</name>
</gene>
<feature type="compositionally biased region" description="Low complexity" evidence="4">
    <location>
        <begin position="374"/>
        <end position="399"/>
    </location>
</feature>
<feature type="compositionally biased region" description="Basic and acidic residues" evidence="4">
    <location>
        <begin position="606"/>
        <end position="615"/>
    </location>
</feature>
<feature type="repeat" description="ANK" evidence="2">
    <location>
        <begin position="198"/>
        <end position="230"/>
    </location>
</feature>
<feature type="compositionally biased region" description="Polar residues" evidence="4">
    <location>
        <begin position="881"/>
        <end position="892"/>
    </location>
</feature>
<dbReference type="Pfam" id="PF14915">
    <property type="entry name" value="CCDC144C"/>
    <property type="match status" value="1"/>
</dbReference>
<feature type="region of interest" description="Disordered" evidence="4">
    <location>
        <begin position="1746"/>
        <end position="1767"/>
    </location>
</feature>
<evidence type="ECO:0000256" key="1">
    <source>
        <dbReference type="ARBA" id="ARBA00023054"/>
    </source>
</evidence>
<feature type="region of interest" description="Disordered" evidence="4">
    <location>
        <begin position="1305"/>
        <end position="1332"/>
    </location>
</feature>
<feature type="compositionally biased region" description="Basic and acidic residues" evidence="4">
    <location>
        <begin position="1795"/>
        <end position="1804"/>
    </location>
</feature>
<dbReference type="InterPro" id="IPR021885">
    <property type="entry name" value="DUF3496"/>
</dbReference>
<dbReference type="InterPro" id="IPR050657">
    <property type="entry name" value="Ankyrin_repeat_domain"/>
</dbReference>
<feature type="domain" description="CCDC144C-like coiled-coil" evidence="6">
    <location>
        <begin position="1089"/>
        <end position="1551"/>
    </location>
</feature>
<feature type="coiled-coil region" evidence="3">
    <location>
        <begin position="1873"/>
        <end position="1942"/>
    </location>
</feature>
<dbReference type="PROSITE" id="PS50297">
    <property type="entry name" value="ANK_REP_REGION"/>
    <property type="match status" value="4"/>
</dbReference>
<feature type="region of interest" description="Disordered" evidence="4">
    <location>
        <begin position="1784"/>
        <end position="1824"/>
    </location>
</feature>
<dbReference type="InterPro" id="IPR002110">
    <property type="entry name" value="Ankyrin_rpt"/>
</dbReference>
<evidence type="ECO:0000313" key="7">
    <source>
        <dbReference type="Proteomes" id="UP001318040"/>
    </source>
</evidence>
<feature type="compositionally biased region" description="Gly residues" evidence="4">
    <location>
        <begin position="643"/>
        <end position="653"/>
    </location>
</feature>
<dbReference type="PANTHER" id="PTHR24147">
    <property type="entry name" value="ANKYRIN REPEAT DOMAIN 36-RELATED"/>
    <property type="match status" value="1"/>
</dbReference>
<reference evidence="8" key="1">
    <citation type="submission" date="2025-08" db="UniProtKB">
        <authorList>
            <consortium name="RefSeq"/>
        </authorList>
    </citation>
    <scope>IDENTIFICATION</scope>
    <source>
        <tissue evidence="8">Sperm</tissue>
    </source>
</reference>
<feature type="compositionally biased region" description="Basic residues" evidence="4">
    <location>
        <begin position="1"/>
        <end position="13"/>
    </location>
</feature>